<gene>
    <name evidence="2" type="ORF">CTAYLR_008065</name>
</gene>
<evidence type="ECO:0000259" key="1">
    <source>
        <dbReference type="Pfam" id="PF00175"/>
    </source>
</evidence>
<dbReference type="SUPFAM" id="SSF63380">
    <property type="entry name" value="Riboflavin synthase domain-like"/>
    <property type="match status" value="1"/>
</dbReference>
<dbReference type="InterPro" id="IPR001433">
    <property type="entry name" value="OxRdtase_FAD/NAD-bd"/>
</dbReference>
<dbReference type="Proteomes" id="UP001230188">
    <property type="component" value="Unassembled WGS sequence"/>
</dbReference>
<dbReference type="Pfam" id="PF00175">
    <property type="entry name" value="NAD_binding_1"/>
    <property type="match status" value="1"/>
</dbReference>
<sequence>MAGHVNEGKEKAPSKIAMMWILVLLAASVASGFHVQRHHAAPRRLRMSWGGDVTWQDVSVLSNDEAAKGMRSITLEVGAETAAGFTVPGQFVQLKLDADAKPGFFAIASPPSNASVFEFLIKETESNEWLTASTPGQALTMSGVAGKGFDVASHFEGDASQVNREYDGFQCMNVMFFATGSGISPIRSTIEAGVAVGLPKPATLYFGVKDADHRPYADKFDTWRTEYNVNVFEVHSQPLDGWDGATGYVQDALKINGVPVPRNTGACICGQKDMFLAVKDILLDAGVFEGRILTNF</sequence>
<dbReference type="EMBL" id="JAQMWT010000145">
    <property type="protein sequence ID" value="KAJ8609237.1"/>
    <property type="molecule type" value="Genomic_DNA"/>
</dbReference>
<dbReference type="CDD" id="cd00322">
    <property type="entry name" value="FNR_like"/>
    <property type="match status" value="1"/>
</dbReference>
<feature type="domain" description="Oxidoreductase FAD/NAD(P)-binding" evidence="1">
    <location>
        <begin position="177"/>
        <end position="279"/>
    </location>
</feature>
<dbReference type="GO" id="GO:0016491">
    <property type="term" value="F:oxidoreductase activity"/>
    <property type="evidence" value="ECO:0007669"/>
    <property type="project" value="InterPro"/>
</dbReference>
<dbReference type="InterPro" id="IPR017938">
    <property type="entry name" value="Riboflavin_synthase-like_b-brl"/>
</dbReference>
<protein>
    <recommendedName>
        <fullName evidence="1">Oxidoreductase FAD/NAD(P)-binding domain-containing protein</fullName>
    </recommendedName>
</protein>
<name>A0AAD7UKR3_9STRA</name>
<dbReference type="Gene3D" id="3.40.50.80">
    <property type="entry name" value="Nucleotide-binding domain of ferredoxin-NADP reductase (FNR) module"/>
    <property type="match status" value="1"/>
</dbReference>
<dbReference type="PANTHER" id="PTHR47215">
    <property type="match status" value="1"/>
</dbReference>
<dbReference type="Gene3D" id="2.40.30.10">
    <property type="entry name" value="Translation factors"/>
    <property type="match status" value="1"/>
</dbReference>
<proteinExistence type="predicted"/>
<organism evidence="2 3">
    <name type="scientific">Chrysophaeum taylorii</name>
    <dbReference type="NCBI Taxonomy" id="2483200"/>
    <lineage>
        <taxon>Eukaryota</taxon>
        <taxon>Sar</taxon>
        <taxon>Stramenopiles</taxon>
        <taxon>Ochrophyta</taxon>
        <taxon>Pelagophyceae</taxon>
        <taxon>Pelagomonadales</taxon>
        <taxon>Pelagomonadaceae</taxon>
        <taxon>Chrysophaeum</taxon>
    </lineage>
</organism>
<evidence type="ECO:0000313" key="3">
    <source>
        <dbReference type="Proteomes" id="UP001230188"/>
    </source>
</evidence>
<accession>A0AAD7UKR3</accession>
<dbReference type="AlphaFoldDB" id="A0AAD7UKR3"/>
<dbReference type="InterPro" id="IPR039261">
    <property type="entry name" value="FNR_nucleotide-bd"/>
</dbReference>
<dbReference type="SUPFAM" id="SSF52343">
    <property type="entry name" value="Ferredoxin reductase-like, C-terminal NADP-linked domain"/>
    <property type="match status" value="1"/>
</dbReference>
<keyword evidence="3" id="KW-1185">Reference proteome</keyword>
<dbReference type="PANTHER" id="PTHR47215:SF1">
    <property type="entry name" value="F9L1.8 PROTEIN"/>
    <property type="match status" value="1"/>
</dbReference>
<evidence type="ECO:0000313" key="2">
    <source>
        <dbReference type="EMBL" id="KAJ8609237.1"/>
    </source>
</evidence>
<reference evidence="2" key="1">
    <citation type="submission" date="2023-01" db="EMBL/GenBank/DDBJ databases">
        <title>Metagenome sequencing of chrysophaentin producing Chrysophaeum taylorii.</title>
        <authorList>
            <person name="Davison J."/>
            <person name="Bewley C."/>
        </authorList>
    </citation>
    <scope>NUCLEOTIDE SEQUENCE</scope>
    <source>
        <strain evidence="2">NIES-1699</strain>
    </source>
</reference>
<comment type="caution">
    <text evidence="2">The sequence shown here is derived from an EMBL/GenBank/DDBJ whole genome shotgun (WGS) entry which is preliminary data.</text>
</comment>